<keyword evidence="2" id="KW-1185">Reference proteome</keyword>
<evidence type="ECO:0000313" key="2">
    <source>
        <dbReference type="Proteomes" id="UP001596500"/>
    </source>
</evidence>
<sequence length="150" mass="16825">MERATMEIREAQVRFLHDGQPVTLMTISEAKDVEWMENQVQLTSVEQLDECLAAATSQPLLLFKHSTSCPISAAAFSEMQDFQTSGEADKVKVATVHVIEDRPVSNEIAERLNIKHESPQAILLVGDEVKWHASHWKITKQSLTEAVQTL</sequence>
<organism evidence="1 2">
    <name type="scientific">Laceyella putida</name>
    <dbReference type="NCBI Taxonomy" id="110101"/>
    <lineage>
        <taxon>Bacteria</taxon>
        <taxon>Bacillati</taxon>
        <taxon>Bacillota</taxon>
        <taxon>Bacilli</taxon>
        <taxon>Bacillales</taxon>
        <taxon>Thermoactinomycetaceae</taxon>
        <taxon>Laceyella</taxon>
    </lineage>
</organism>
<dbReference type="InterPro" id="IPR036249">
    <property type="entry name" value="Thioredoxin-like_sf"/>
</dbReference>
<protein>
    <submittedName>
        <fullName evidence="1">Bacillithiol system redox-active protein YtxJ</fullName>
    </submittedName>
</protein>
<dbReference type="Pfam" id="PF11009">
    <property type="entry name" value="BrxC"/>
    <property type="match status" value="1"/>
</dbReference>
<dbReference type="NCBIfam" id="TIGR04019">
    <property type="entry name" value="B_thiol_YtxJ"/>
    <property type="match status" value="1"/>
</dbReference>
<dbReference type="InterPro" id="IPR022551">
    <property type="entry name" value="BrxC"/>
</dbReference>
<dbReference type="RefSeq" id="WP_379864540.1">
    <property type="nucleotide sequence ID" value="NZ_JBHTBW010000021.1"/>
</dbReference>
<proteinExistence type="predicted"/>
<dbReference type="EMBL" id="JBHTBW010000021">
    <property type="protein sequence ID" value="MFC7441247.1"/>
    <property type="molecule type" value="Genomic_DNA"/>
</dbReference>
<dbReference type="SUPFAM" id="SSF52833">
    <property type="entry name" value="Thioredoxin-like"/>
    <property type="match status" value="1"/>
</dbReference>
<reference evidence="2" key="1">
    <citation type="journal article" date="2019" name="Int. J. Syst. Evol. Microbiol.">
        <title>The Global Catalogue of Microorganisms (GCM) 10K type strain sequencing project: providing services to taxonomists for standard genome sequencing and annotation.</title>
        <authorList>
            <consortium name="The Broad Institute Genomics Platform"/>
            <consortium name="The Broad Institute Genome Sequencing Center for Infectious Disease"/>
            <person name="Wu L."/>
            <person name="Ma J."/>
        </authorList>
    </citation>
    <scope>NUCLEOTIDE SEQUENCE [LARGE SCALE GENOMIC DNA]</scope>
    <source>
        <strain evidence="2">CGMCC 1.12942</strain>
    </source>
</reference>
<evidence type="ECO:0000313" key="1">
    <source>
        <dbReference type="EMBL" id="MFC7441247.1"/>
    </source>
</evidence>
<accession>A0ABW2RJP4</accession>
<comment type="caution">
    <text evidence="1">The sequence shown here is derived from an EMBL/GenBank/DDBJ whole genome shotgun (WGS) entry which is preliminary data.</text>
</comment>
<gene>
    <name evidence="1" type="primary">ytxJ</name>
    <name evidence="1" type="ORF">ACFQNG_08760</name>
</gene>
<name>A0ABW2RJP4_9BACL</name>
<dbReference type="Gene3D" id="3.40.30.10">
    <property type="entry name" value="Glutaredoxin"/>
    <property type="match status" value="1"/>
</dbReference>
<dbReference type="Proteomes" id="UP001596500">
    <property type="component" value="Unassembled WGS sequence"/>
</dbReference>